<dbReference type="PROSITE" id="PS50893">
    <property type="entry name" value="ABC_TRANSPORTER_2"/>
    <property type="match status" value="1"/>
</dbReference>
<proteinExistence type="inferred from homology"/>
<evidence type="ECO:0000256" key="4">
    <source>
        <dbReference type="ARBA" id="ARBA00022840"/>
    </source>
</evidence>
<evidence type="ECO:0000256" key="1">
    <source>
        <dbReference type="ARBA" id="ARBA00005417"/>
    </source>
</evidence>
<dbReference type="Proteomes" id="UP000317998">
    <property type="component" value="Unassembled WGS sequence"/>
</dbReference>
<keyword evidence="5" id="KW-0029">Amino-acid transport</keyword>
<dbReference type="RefSeq" id="WP_141881307.1">
    <property type="nucleotide sequence ID" value="NZ_VFOM01000002.1"/>
</dbReference>
<dbReference type="GO" id="GO:0015658">
    <property type="term" value="F:branched-chain amino acid transmembrane transporter activity"/>
    <property type="evidence" value="ECO:0007669"/>
    <property type="project" value="TreeGrafter"/>
</dbReference>
<gene>
    <name evidence="7" type="ORF">FB562_2179</name>
</gene>
<dbReference type="EMBL" id="VFOM01000002">
    <property type="protein sequence ID" value="TQL46655.1"/>
    <property type="molecule type" value="Genomic_DNA"/>
</dbReference>
<dbReference type="GO" id="GO:0005524">
    <property type="term" value="F:ATP binding"/>
    <property type="evidence" value="ECO:0007669"/>
    <property type="project" value="UniProtKB-KW"/>
</dbReference>
<accession>A0A542YEY4</accession>
<dbReference type="PANTHER" id="PTHR43820:SF4">
    <property type="entry name" value="HIGH-AFFINITY BRANCHED-CHAIN AMINO ACID TRANSPORT ATP-BINDING PROTEIN LIVF"/>
    <property type="match status" value="1"/>
</dbReference>
<name>A0A542YEY4_9MICO</name>
<dbReference type="OrthoDB" id="9776369at2"/>
<dbReference type="InterPro" id="IPR027417">
    <property type="entry name" value="P-loop_NTPase"/>
</dbReference>
<dbReference type="Pfam" id="PF00005">
    <property type="entry name" value="ABC_tran"/>
    <property type="match status" value="1"/>
</dbReference>
<keyword evidence="2" id="KW-0813">Transport</keyword>
<evidence type="ECO:0000313" key="7">
    <source>
        <dbReference type="EMBL" id="TQL46655.1"/>
    </source>
</evidence>
<comment type="caution">
    <text evidence="7">The sequence shown here is derived from an EMBL/GenBank/DDBJ whole genome shotgun (WGS) entry which is preliminary data.</text>
</comment>
<dbReference type="GO" id="GO:0015807">
    <property type="term" value="P:L-amino acid transport"/>
    <property type="evidence" value="ECO:0007669"/>
    <property type="project" value="TreeGrafter"/>
</dbReference>
<reference evidence="7 8" key="1">
    <citation type="submission" date="2019-06" db="EMBL/GenBank/DDBJ databases">
        <title>Sequencing the genomes of 1000 actinobacteria strains.</title>
        <authorList>
            <person name="Klenk H.-P."/>
        </authorList>
    </citation>
    <scope>NUCLEOTIDE SEQUENCE [LARGE SCALE GENOMIC DNA]</scope>
    <source>
        <strain evidence="7 8">DSM 26477</strain>
    </source>
</reference>
<dbReference type="AlphaFoldDB" id="A0A542YEY4"/>
<organism evidence="7 8">
    <name type="scientific">Homoserinimonas aerilata</name>
    <dbReference type="NCBI Taxonomy" id="1162970"/>
    <lineage>
        <taxon>Bacteria</taxon>
        <taxon>Bacillati</taxon>
        <taxon>Actinomycetota</taxon>
        <taxon>Actinomycetes</taxon>
        <taxon>Micrococcales</taxon>
        <taxon>Microbacteriaceae</taxon>
        <taxon>Homoserinimonas</taxon>
    </lineage>
</organism>
<comment type="similarity">
    <text evidence="1">Belongs to the ABC transporter superfamily.</text>
</comment>
<evidence type="ECO:0000256" key="5">
    <source>
        <dbReference type="ARBA" id="ARBA00022970"/>
    </source>
</evidence>
<dbReference type="GO" id="GO:0016887">
    <property type="term" value="F:ATP hydrolysis activity"/>
    <property type="evidence" value="ECO:0007669"/>
    <property type="project" value="InterPro"/>
</dbReference>
<dbReference type="InterPro" id="IPR003439">
    <property type="entry name" value="ABC_transporter-like_ATP-bd"/>
</dbReference>
<dbReference type="Gene3D" id="3.40.50.300">
    <property type="entry name" value="P-loop containing nucleotide triphosphate hydrolases"/>
    <property type="match status" value="1"/>
</dbReference>
<dbReference type="InterPro" id="IPR052156">
    <property type="entry name" value="BCAA_Transport_ATP-bd_LivF"/>
</dbReference>
<dbReference type="SUPFAM" id="SSF52540">
    <property type="entry name" value="P-loop containing nucleoside triphosphate hydrolases"/>
    <property type="match status" value="1"/>
</dbReference>
<sequence>MLEIENLRAGYAKTTVVDDVTITFEAGTVTALLGRNGVGKTTLLRAMFGLCDRQSGRMSIDGVELPAGRAEVPARHGMTLLPDDRGVFATLTIEENLRLATRRGYHPPVDVKELFPLLVERAEQPAGQLSGGQKQQVGIARAILAGQRFIAIDELSQGLQPSLAQATLEALRVVASTGVGVLFVEQSPRYPLAYADRIIGMVKGRLVLDRSADELRTDPAAVTELLVVS</sequence>
<keyword evidence="3" id="KW-0547">Nucleotide-binding</keyword>
<evidence type="ECO:0000259" key="6">
    <source>
        <dbReference type="PROSITE" id="PS50893"/>
    </source>
</evidence>
<dbReference type="SMART" id="SM00382">
    <property type="entry name" value="AAA"/>
    <property type="match status" value="1"/>
</dbReference>
<evidence type="ECO:0000256" key="3">
    <source>
        <dbReference type="ARBA" id="ARBA00022741"/>
    </source>
</evidence>
<keyword evidence="8" id="KW-1185">Reference proteome</keyword>
<dbReference type="InterPro" id="IPR003593">
    <property type="entry name" value="AAA+_ATPase"/>
</dbReference>
<keyword evidence="4 7" id="KW-0067">ATP-binding</keyword>
<protein>
    <submittedName>
        <fullName evidence="7">Amino acid/amide ABC transporter ATP-binding protein 2 (HAAT family)</fullName>
    </submittedName>
</protein>
<feature type="domain" description="ABC transporter" evidence="6">
    <location>
        <begin position="2"/>
        <end position="228"/>
    </location>
</feature>
<dbReference type="PANTHER" id="PTHR43820">
    <property type="entry name" value="HIGH-AFFINITY BRANCHED-CHAIN AMINO ACID TRANSPORT ATP-BINDING PROTEIN LIVF"/>
    <property type="match status" value="1"/>
</dbReference>
<evidence type="ECO:0000256" key="2">
    <source>
        <dbReference type="ARBA" id="ARBA00022448"/>
    </source>
</evidence>
<evidence type="ECO:0000313" key="8">
    <source>
        <dbReference type="Proteomes" id="UP000317998"/>
    </source>
</evidence>